<organism evidence="2 3">
    <name type="scientific">Candidatus Falkowbacteria bacterium CG1_02_41_21</name>
    <dbReference type="NCBI Taxonomy" id="1805147"/>
    <lineage>
        <taxon>Bacteria</taxon>
        <taxon>Candidatus Falkowiibacteriota</taxon>
    </lineage>
</organism>
<reference evidence="2 3" key="1">
    <citation type="journal article" date="2016" name="Environ. Microbiol.">
        <title>Genomic resolution of a cold subsurface aquifer community provides metabolic insights for novel microbes adapted to high CO concentrations.</title>
        <authorList>
            <person name="Probst A.J."/>
            <person name="Castelle C.J."/>
            <person name="Singh A."/>
            <person name="Brown C.T."/>
            <person name="Anantharaman K."/>
            <person name="Sharon I."/>
            <person name="Hug L.A."/>
            <person name="Burstein D."/>
            <person name="Emerson J.B."/>
            <person name="Thomas B.C."/>
            <person name="Banfield J.F."/>
        </authorList>
    </citation>
    <scope>NUCLEOTIDE SEQUENCE [LARGE SCALE GENOMIC DNA]</scope>
    <source>
        <strain evidence="2">CG1_02_41_21</strain>
    </source>
</reference>
<protein>
    <submittedName>
        <fullName evidence="2">Uncharacterized protein</fullName>
    </submittedName>
</protein>
<keyword evidence="1" id="KW-0812">Transmembrane</keyword>
<keyword evidence="1" id="KW-0472">Membrane</keyword>
<accession>A0A1J4T9Z9</accession>
<feature type="transmembrane region" description="Helical" evidence="1">
    <location>
        <begin position="12"/>
        <end position="33"/>
    </location>
</feature>
<evidence type="ECO:0000313" key="3">
    <source>
        <dbReference type="Proteomes" id="UP000182860"/>
    </source>
</evidence>
<evidence type="ECO:0000256" key="1">
    <source>
        <dbReference type="SAM" id="Phobius"/>
    </source>
</evidence>
<gene>
    <name evidence="2" type="ORF">AUJ35_02850</name>
</gene>
<comment type="caution">
    <text evidence="2">The sequence shown here is derived from an EMBL/GenBank/DDBJ whole genome shotgun (WGS) entry which is preliminary data.</text>
</comment>
<dbReference type="EMBL" id="MNUV01000052">
    <property type="protein sequence ID" value="OIO07047.1"/>
    <property type="molecule type" value="Genomic_DNA"/>
</dbReference>
<keyword evidence="1" id="KW-1133">Transmembrane helix</keyword>
<dbReference type="AlphaFoldDB" id="A0A1J4T9Z9"/>
<dbReference type="Proteomes" id="UP000182860">
    <property type="component" value="Unassembled WGS sequence"/>
</dbReference>
<sequence length="484" mass="55275">MKKLSYRLKIRLILWSIVILAVFALKYLAIVPYGKITYTYHQNGHNLFGGKGFFGNFTPLDRVDTKGDNLKIIGDSVYFSLFTPRRFETAKMTIVYRGFDYETYPIIETGVMVDPILRNYHLYPIFNYIIDRLSNEWKKKNDNGLVLLQKEKKFNDVAELLANLPQSGELAFYNYQYNFPYQITDYKAGAQVVNLPDLRGTYQFYAYIDNEDLNFSVDFVDLNRNLDKNGDPVQIYVYGHDKKAIAEYSLPDDGDKNDDEKMSEVRNINIKISGLVAGVYKIEVKTSDDLVSQNIKTTQSKLAFISRLWLYNPSSQSINLWTDGAFIRAKVNDPAGVGKIALDSDYLAIPETYKQYKMSFINPQKINSLIVSRPETVVETSGVFSFSVDSLFNPAIKKIEANTDLDGIKYIVANYNFPVSLGIWKKAEVKMDLSDVYREKGNINFMISIPGLLAENNITGAEIKSLQIELTGKSLIQKIKEYVQ</sequence>
<evidence type="ECO:0000313" key="2">
    <source>
        <dbReference type="EMBL" id="OIO07047.1"/>
    </source>
</evidence>
<proteinExistence type="predicted"/>
<name>A0A1J4T9Z9_9BACT</name>